<evidence type="ECO:0000256" key="8">
    <source>
        <dbReference type="ARBA" id="ARBA00023125"/>
    </source>
</evidence>
<dbReference type="EMBL" id="JACYCF010000011">
    <property type="protein sequence ID" value="KAF8754395.1"/>
    <property type="molecule type" value="Genomic_DNA"/>
</dbReference>
<evidence type="ECO:0000256" key="4">
    <source>
        <dbReference type="ARBA" id="ARBA00012895"/>
    </source>
</evidence>
<keyword evidence="8" id="KW-0238">DNA-binding</keyword>
<dbReference type="GO" id="GO:0007131">
    <property type="term" value="P:reciprocal meiotic recombination"/>
    <property type="evidence" value="ECO:0007669"/>
    <property type="project" value="TreeGrafter"/>
</dbReference>
<keyword evidence="5" id="KW-0479">Metal-binding</keyword>
<evidence type="ECO:0000256" key="6">
    <source>
        <dbReference type="ARBA" id="ARBA00022842"/>
    </source>
</evidence>
<sequence>MDNSGTQSDELLWCDDDDNELVATHEYREYIARSQSSLPPDNDLQAPANEQVKQEPVEDLDRLAVPAANQDAIWALEEWAMTMFEEIVNGYDKSTNRVRRIVWPTKLWGSPFHYPAGALKVAELSHLALKDDVPTTKRDIFYSDVELFGKQSVSDAETLIPVGEDIVNVNIDEDLAWAIFQTLCALGFASAHKSIGRGGKGYPDLATRQLVSVFSSELPEWSDYSIPILCLVDADPHGMDILSVYKFGSKTLVHEDVAAERVQWIGTGHTILEMLKTTSADIRKAENMLRSQTLPSEWVEELEQMLQTGTKAEIEVISGRGEGALALVKYVCGKILEALALDSEDGMIELSDPEDTDIVIKEEAEDLIDLDDLDDF</sequence>
<evidence type="ECO:0000313" key="12">
    <source>
        <dbReference type="EMBL" id="KAF8754395.1"/>
    </source>
</evidence>
<evidence type="ECO:0000256" key="2">
    <source>
        <dbReference type="ARBA" id="ARBA00001946"/>
    </source>
</evidence>
<dbReference type="GO" id="GO:0000228">
    <property type="term" value="C:nuclear chromosome"/>
    <property type="evidence" value="ECO:0007669"/>
    <property type="project" value="TreeGrafter"/>
</dbReference>
<comment type="cofactor">
    <cofactor evidence="2">
        <name>Mg(2+)</name>
        <dbReference type="ChEBI" id="CHEBI:18420"/>
    </cofactor>
</comment>
<evidence type="ECO:0000256" key="5">
    <source>
        <dbReference type="ARBA" id="ARBA00022723"/>
    </source>
</evidence>
<dbReference type="PANTHER" id="PTHR10848:SF0">
    <property type="entry name" value="MEIOTIC RECOMBINATION PROTEIN SPO11"/>
    <property type="match status" value="1"/>
</dbReference>
<protein>
    <recommendedName>
        <fullName evidence="4">DNA topoisomerase (ATP-hydrolyzing)</fullName>
        <ecNumber evidence="4">5.6.2.2</ecNumber>
    </recommendedName>
</protein>
<keyword evidence="7" id="KW-0799">Topoisomerase</keyword>
<dbReference type="InterPro" id="IPR002815">
    <property type="entry name" value="Spo11/TopoVI_A"/>
</dbReference>
<feature type="domain" description="Spo11/DNA topoisomerase VI subunit A N-terminal" evidence="10">
    <location>
        <begin position="119"/>
        <end position="156"/>
    </location>
</feature>
<dbReference type="PANTHER" id="PTHR10848">
    <property type="entry name" value="MEIOTIC RECOMBINATION PROTEIN SPO11"/>
    <property type="match status" value="1"/>
</dbReference>
<proteinExistence type="inferred from homology"/>
<evidence type="ECO:0000313" key="13">
    <source>
        <dbReference type="Proteomes" id="UP000614334"/>
    </source>
</evidence>
<name>A0A8H7ICE6_9AGAM</name>
<comment type="catalytic activity">
    <reaction evidence="1">
        <text>ATP-dependent breakage, passage and rejoining of double-stranded DNA.</text>
        <dbReference type="EC" id="5.6.2.2"/>
    </reaction>
</comment>
<evidence type="ECO:0000256" key="1">
    <source>
        <dbReference type="ARBA" id="ARBA00000185"/>
    </source>
</evidence>
<dbReference type="EC" id="5.6.2.2" evidence="4"/>
<dbReference type="Pfam" id="PF04406">
    <property type="entry name" value="TP6A_N"/>
    <property type="match status" value="1"/>
</dbReference>
<dbReference type="GO" id="GO:0003918">
    <property type="term" value="F:DNA topoisomerase type II (double strand cut, ATP-hydrolyzing) activity"/>
    <property type="evidence" value="ECO:0007669"/>
    <property type="project" value="UniProtKB-EC"/>
</dbReference>
<dbReference type="GO" id="GO:0000706">
    <property type="term" value="P:meiotic DNA double-strand break processing"/>
    <property type="evidence" value="ECO:0007669"/>
    <property type="project" value="TreeGrafter"/>
</dbReference>
<feature type="domain" description="Topoisomerase 6 subunit A/Spo11 TOPRIM" evidence="11">
    <location>
        <begin position="178"/>
        <end position="325"/>
    </location>
</feature>
<dbReference type="Gene3D" id="3.40.1360.10">
    <property type="match status" value="1"/>
</dbReference>
<accession>A0A8H7ICE6</accession>
<comment type="caution">
    <text evidence="12">The sequence shown here is derived from an EMBL/GenBank/DDBJ whole genome shotgun (WGS) entry which is preliminary data.</text>
</comment>
<dbReference type="InterPro" id="IPR013049">
    <property type="entry name" value="Spo11/TopoVI_A_N"/>
</dbReference>
<reference evidence="12" key="1">
    <citation type="submission" date="2020-09" db="EMBL/GenBank/DDBJ databases">
        <title>Comparative genome analyses of four rice-infecting Rhizoctonia solani isolates reveal extensive enrichment of homogalacturonan modification genes.</title>
        <authorList>
            <person name="Lee D.-Y."/>
            <person name="Jeon J."/>
            <person name="Kim K.-T."/>
            <person name="Cheong K."/>
            <person name="Song H."/>
            <person name="Choi G."/>
            <person name="Ko J."/>
            <person name="Opiyo S.O."/>
            <person name="Zuo S."/>
            <person name="Madhav S."/>
            <person name="Lee Y.-H."/>
            <person name="Wang G.-L."/>
        </authorList>
    </citation>
    <scope>NUCLEOTIDE SEQUENCE</scope>
    <source>
        <strain evidence="12">AG1-IA B2</strain>
    </source>
</reference>
<evidence type="ECO:0000256" key="9">
    <source>
        <dbReference type="ARBA" id="ARBA00023235"/>
    </source>
</evidence>
<keyword evidence="9 12" id="KW-0413">Isomerase</keyword>
<gene>
    <name evidence="12" type="ORF">RHS01_06374</name>
</gene>
<evidence type="ECO:0000259" key="10">
    <source>
        <dbReference type="Pfam" id="PF04406"/>
    </source>
</evidence>
<dbReference type="AlphaFoldDB" id="A0A8H7ICE6"/>
<comment type="similarity">
    <text evidence="3">Belongs to the TOP6A family.</text>
</comment>
<dbReference type="Pfam" id="PF21180">
    <property type="entry name" value="TOP6A-Spo11_Toprim"/>
    <property type="match status" value="1"/>
</dbReference>
<dbReference type="GO" id="GO:0003677">
    <property type="term" value="F:DNA binding"/>
    <property type="evidence" value="ECO:0007669"/>
    <property type="project" value="UniProtKB-KW"/>
</dbReference>
<dbReference type="GO" id="GO:0042138">
    <property type="term" value="P:meiotic DNA double-strand break formation"/>
    <property type="evidence" value="ECO:0007669"/>
    <property type="project" value="TreeGrafter"/>
</dbReference>
<dbReference type="GO" id="GO:0005524">
    <property type="term" value="F:ATP binding"/>
    <property type="evidence" value="ECO:0007669"/>
    <property type="project" value="InterPro"/>
</dbReference>
<dbReference type="SUPFAM" id="SSF56726">
    <property type="entry name" value="DNA topoisomerase IV, alpha subunit"/>
    <property type="match status" value="1"/>
</dbReference>
<dbReference type="InterPro" id="IPR036078">
    <property type="entry name" value="Spo11/TopoVI_A_sf"/>
</dbReference>
<organism evidence="12 13">
    <name type="scientific">Rhizoctonia solani</name>
    <dbReference type="NCBI Taxonomy" id="456999"/>
    <lineage>
        <taxon>Eukaryota</taxon>
        <taxon>Fungi</taxon>
        <taxon>Dikarya</taxon>
        <taxon>Basidiomycota</taxon>
        <taxon>Agaricomycotina</taxon>
        <taxon>Agaricomycetes</taxon>
        <taxon>Cantharellales</taxon>
        <taxon>Ceratobasidiaceae</taxon>
        <taxon>Rhizoctonia</taxon>
    </lineage>
</organism>
<evidence type="ECO:0000256" key="7">
    <source>
        <dbReference type="ARBA" id="ARBA00023029"/>
    </source>
</evidence>
<dbReference type="GO" id="GO:0046872">
    <property type="term" value="F:metal ion binding"/>
    <property type="evidence" value="ECO:0007669"/>
    <property type="project" value="UniProtKB-KW"/>
</dbReference>
<dbReference type="CDD" id="cd00223">
    <property type="entry name" value="TOPRIM_TopoIIB_SPO"/>
    <property type="match status" value="1"/>
</dbReference>
<dbReference type="Proteomes" id="UP000614334">
    <property type="component" value="Unassembled WGS sequence"/>
</dbReference>
<evidence type="ECO:0000259" key="11">
    <source>
        <dbReference type="Pfam" id="PF21180"/>
    </source>
</evidence>
<dbReference type="InterPro" id="IPR034136">
    <property type="entry name" value="TOPRIM_Topo6A/Spo11"/>
</dbReference>
<keyword evidence="6" id="KW-0460">Magnesium</keyword>
<evidence type="ECO:0000256" key="3">
    <source>
        <dbReference type="ARBA" id="ARBA00006559"/>
    </source>
</evidence>